<dbReference type="HAMAP" id="MF_00365">
    <property type="entry name" value="RecF"/>
    <property type="match status" value="1"/>
</dbReference>
<dbReference type="GO" id="GO:0003697">
    <property type="term" value="F:single-stranded DNA binding"/>
    <property type="evidence" value="ECO:0007669"/>
    <property type="project" value="UniProtKB-UniRule"/>
</dbReference>
<evidence type="ECO:0000313" key="11">
    <source>
        <dbReference type="EMBL" id="MBD8526357.1"/>
    </source>
</evidence>
<comment type="caution">
    <text evidence="11">The sequence shown here is derived from an EMBL/GenBank/DDBJ whole genome shotgun (WGS) entry which is preliminary data.</text>
</comment>
<dbReference type="Gene3D" id="1.20.1050.90">
    <property type="entry name" value="RecF/RecN/SMC, N-terminal domain"/>
    <property type="match status" value="1"/>
</dbReference>
<dbReference type="GO" id="GO:0006302">
    <property type="term" value="P:double-strand break repair"/>
    <property type="evidence" value="ECO:0007669"/>
    <property type="project" value="TreeGrafter"/>
</dbReference>
<evidence type="ECO:0000256" key="2">
    <source>
        <dbReference type="ARBA" id="ARBA00008016"/>
    </source>
</evidence>
<dbReference type="Proteomes" id="UP000613768">
    <property type="component" value="Unassembled WGS sequence"/>
</dbReference>
<keyword evidence="9" id="KW-0742">SOS response</keyword>
<dbReference type="Pfam" id="PF02463">
    <property type="entry name" value="SMC_N"/>
    <property type="match status" value="1"/>
</dbReference>
<dbReference type="InterPro" id="IPR018078">
    <property type="entry name" value="DNA-binding_RecF_CS"/>
</dbReference>
<organism evidence="11 12">
    <name type="scientific">Pseudomarimonas arenosa</name>
    <dbReference type="NCBI Taxonomy" id="2774145"/>
    <lineage>
        <taxon>Bacteria</taxon>
        <taxon>Pseudomonadati</taxon>
        <taxon>Pseudomonadota</taxon>
        <taxon>Gammaproteobacteria</taxon>
        <taxon>Lysobacterales</taxon>
        <taxon>Lysobacteraceae</taxon>
        <taxon>Pseudomarimonas</taxon>
    </lineage>
</organism>
<keyword evidence="6 9" id="KW-0547">Nucleotide-binding</keyword>
<keyword evidence="4 9" id="KW-0963">Cytoplasm</keyword>
<dbReference type="PANTHER" id="PTHR32182:SF0">
    <property type="entry name" value="DNA REPLICATION AND REPAIR PROTEIN RECF"/>
    <property type="match status" value="1"/>
</dbReference>
<dbReference type="InterPro" id="IPR042174">
    <property type="entry name" value="RecF_2"/>
</dbReference>
<evidence type="ECO:0000256" key="7">
    <source>
        <dbReference type="ARBA" id="ARBA00022840"/>
    </source>
</evidence>
<feature type="binding site" evidence="9">
    <location>
        <begin position="30"/>
        <end position="37"/>
    </location>
    <ligand>
        <name>ATP</name>
        <dbReference type="ChEBI" id="CHEBI:30616"/>
    </ligand>
</feature>
<dbReference type="Gene3D" id="3.40.50.300">
    <property type="entry name" value="P-loop containing nucleotide triphosphate hydrolases"/>
    <property type="match status" value="1"/>
</dbReference>
<dbReference type="PANTHER" id="PTHR32182">
    <property type="entry name" value="DNA REPLICATION AND REPAIR PROTEIN RECF"/>
    <property type="match status" value="1"/>
</dbReference>
<dbReference type="InterPro" id="IPR001238">
    <property type="entry name" value="DNA-binding_RecF"/>
</dbReference>
<dbReference type="InterPro" id="IPR027417">
    <property type="entry name" value="P-loop_NTPase"/>
</dbReference>
<dbReference type="SUPFAM" id="SSF52540">
    <property type="entry name" value="P-loop containing nucleoside triphosphate hydrolases"/>
    <property type="match status" value="1"/>
</dbReference>
<evidence type="ECO:0000256" key="9">
    <source>
        <dbReference type="HAMAP-Rule" id="MF_00365"/>
    </source>
</evidence>
<keyword evidence="5 9" id="KW-0235">DNA replication</keyword>
<dbReference type="PROSITE" id="PS00617">
    <property type="entry name" value="RECF_1"/>
    <property type="match status" value="1"/>
</dbReference>
<protein>
    <recommendedName>
        <fullName evidence="3 9">DNA replication and repair protein RecF</fullName>
    </recommendedName>
</protein>
<comment type="similarity">
    <text evidence="2 9">Belongs to the RecF family.</text>
</comment>
<sequence>MRITTLRIENLRIIQEAELRLEPGLNWLVGPNGAGKTSVLEACSLLASGRSFRSVGSSNLLRAGCERSTVFAELVSVDDRVVRVGLERDANAYRGRVDGVVVRTLSELFSHFPMVFVEPDSGQLLHGPGELRRQFVDWGLFHVEPDFLPIWRRYQRALQQRNSVLRSGGSREELLAWNTGLADDGDRLHHWRVEQIRRIESVLQVTLPVLMPDLGQPELRVRSGWLQSMSLIEALANAEDSDRRVGYSTVGPHRFGWTLRFKDGTEQQQLSRGQAKLTALALWLVQLQVFRQRREQAPMLALDDVMAELDPNNQRRVVDLLQSSGVQTLLTRADSAAIDLQSSEKWPVFHVEQGRVQRQL</sequence>
<evidence type="ECO:0000256" key="4">
    <source>
        <dbReference type="ARBA" id="ARBA00022490"/>
    </source>
</evidence>
<evidence type="ECO:0000256" key="3">
    <source>
        <dbReference type="ARBA" id="ARBA00020170"/>
    </source>
</evidence>
<keyword evidence="8 9" id="KW-0238">DNA-binding</keyword>
<evidence type="ECO:0000259" key="10">
    <source>
        <dbReference type="Pfam" id="PF02463"/>
    </source>
</evidence>
<dbReference type="GO" id="GO:0006260">
    <property type="term" value="P:DNA replication"/>
    <property type="evidence" value="ECO:0007669"/>
    <property type="project" value="UniProtKB-UniRule"/>
</dbReference>
<comment type="subcellular location">
    <subcellularLocation>
        <location evidence="1 9">Cytoplasm</location>
    </subcellularLocation>
</comment>
<dbReference type="AlphaFoldDB" id="A0AAW3ZP00"/>
<keyword evidence="12" id="KW-1185">Reference proteome</keyword>
<proteinExistence type="inferred from homology"/>
<keyword evidence="9" id="KW-0227">DNA damage</keyword>
<name>A0AAW3ZP00_9GAMM</name>
<dbReference type="RefSeq" id="WP_192029778.1">
    <property type="nucleotide sequence ID" value="NZ_JACYTR010000021.1"/>
</dbReference>
<dbReference type="GO" id="GO:0009432">
    <property type="term" value="P:SOS response"/>
    <property type="evidence" value="ECO:0007669"/>
    <property type="project" value="UniProtKB-UniRule"/>
</dbReference>
<reference evidence="11 12" key="1">
    <citation type="submission" date="2020-09" db="EMBL/GenBank/DDBJ databases">
        <title>Pseudoxanthomonas sp. CAU 1598 isolated from sand of Yaerae Beach.</title>
        <authorList>
            <person name="Kim W."/>
        </authorList>
    </citation>
    <scope>NUCLEOTIDE SEQUENCE [LARGE SCALE GENOMIC DNA]</scope>
    <source>
        <strain evidence="11 12">CAU 1598</strain>
    </source>
</reference>
<dbReference type="NCBIfam" id="TIGR00611">
    <property type="entry name" value="recf"/>
    <property type="match status" value="1"/>
</dbReference>
<evidence type="ECO:0000256" key="1">
    <source>
        <dbReference type="ARBA" id="ARBA00004496"/>
    </source>
</evidence>
<keyword evidence="9" id="KW-0234">DNA repair</keyword>
<feature type="domain" description="RecF/RecN/SMC N-terminal" evidence="10">
    <location>
        <begin position="3"/>
        <end position="339"/>
    </location>
</feature>
<dbReference type="InterPro" id="IPR003395">
    <property type="entry name" value="RecF/RecN/SMC_N"/>
</dbReference>
<dbReference type="GO" id="GO:0000731">
    <property type="term" value="P:DNA synthesis involved in DNA repair"/>
    <property type="evidence" value="ECO:0007669"/>
    <property type="project" value="TreeGrafter"/>
</dbReference>
<dbReference type="GO" id="GO:0005737">
    <property type="term" value="C:cytoplasm"/>
    <property type="evidence" value="ECO:0007669"/>
    <property type="project" value="UniProtKB-SubCell"/>
</dbReference>
<accession>A0AAW3ZP00</accession>
<evidence type="ECO:0000256" key="5">
    <source>
        <dbReference type="ARBA" id="ARBA00022705"/>
    </source>
</evidence>
<gene>
    <name evidence="9 11" type="primary">recF</name>
    <name evidence="11" type="ORF">IFO71_11475</name>
</gene>
<evidence type="ECO:0000256" key="8">
    <source>
        <dbReference type="ARBA" id="ARBA00023125"/>
    </source>
</evidence>
<comment type="function">
    <text evidence="9">The RecF protein is involved in DNA metabolism; it is required for DNA replication and normal SOS inducibility. RecF binds preferentially to single-stranded, linear DNA. It also seems to bind ATP.</text>
</comment>
<evidence type="ECO:0000256" key="6">
    <source>
        <dbReference type="ARBA" id="ARBA00022741"/>
    </source>
</evidence>
<dbReference type="GO" id="GO:0005524">
    <property type="term" value="F:ATP binding"/>
    <property type="evidence" value="ECO:0007669"/>
    <property type="project" value="UniProtKB-UniRule"/>
</dbReference>
<evidence type="ECO:0000313" key="12">
    <source>
        <dbReference type="Proteomes" id="UP000613768"/>
    </source>
</evidence>
<keyword evidence="7 9" id="KW-0067">ATP-binding</keyword>
<dbReference type="EMBL" id="JACYTR010000021">
    <property type="protein sequence ID" value="MBD8526357.1"/>
    <property type="molecule type" value="Genomic_DNA"/>
</dbReference>